<organism evidence="2 3">
    <name type="scientific">Smittium culicis</name>
    <dbReference type="NCBI Taxonomy" id="133412"/>
    <lineage>
        <taxon>Eukaryota</taxon>
        <taxon>Fungi</taxon>
        <taxon>Fungi incertae sedis</taxon>
        <taxon>Zoopagomycota</taxon>
        <taxon>Kickxellomycotina</taxon>
        <taxon>Harpellomycetes</taxon>
        <taxon>Harpellales</taxon>
        <taxon>Legeriomycetaceae</taxon>
        <taxon>Smittium</taxon>
    </lineage>
</organism>
<name>A0A1R1Y5Q8_9FUNG</name>
<dbReference type="Pfam" id="PF17010">
    <property type="entry name" value="DUF5092"/>
    <property type="match status" value="1"/>
</dbReference>
<feature type="compositionally biased region" description="Polar residues" evidence="1">
    <location>
        <begin position="8"/>
        <end position="18"/>
    </location>
</feature>
<gene>
    <name evidence="2" type="ORF">AYI69_g5486</name>
</gene>
<protein>
    <submittedName>
        <fullName evidence="2">Uncharacterized protein</fullName>
    </submittedName>
</protein>
<accession>A0A1R1Y5Q8</accession>
<proteinExistence type="predicted"/>
<feature type="region of interest" description="Disordered" evidence="1">
    <location>
        <begin position="1"/>
        <end position="26"/>
    </location>
</feature>
<keyword evidence="3" id="KW-1185">Reference proteome</keyword>
<reference evidence="3" key="1">
    <citation type="submission" date="2017-01" db="EMBL/GenBank/DDBJ databases">
        <authorList>
            <person name="Wang Y."/>
            <person name="White M."/>
            <person name="Kvist S."/>
            <person name="Moncalvo J.-M."/>
        </authorList>
    </citation>
    <scope>NUCLEOTIDE SEQUENCE [LARGE SCALE GENOMIC DNA]</scope>
    <source>
        <strain evidence="3">ID-206-W2</strain>
    </source>
</reference>
<comment type="caution">
    <text evidence="2">The sequence shown here is derived from an EMBL/GenBank/DDBJ whole genome shotgun (WGS) entry which is preliminary data.</text>
</comment>
<dbReference type="OrthoDB" id="2189509at2759"/>
<evidence type="ECO:0000256" key="1">
    <source>
        <dbReference type="SAM" id="MobiDB-lite"/>
    </source>
</evidence>
<dbReference type="EMBL" id="LSSM01002315">
    <property type="protein sequence ID" value="OMJ22189.1"/>
    <property type="molecule type" value="Genomic_DNA"/>
</dbReference>
<feature type="compositionally biased region" description="Basic and acidic residues" evidence="1">
    <location>
        <begin position="165"/>
        <end position="178"/>
    </location>
</feature>
<evidence type="ECO:0000313" key="2">
    <source>
        <dbReference type="EMBL" id="OMJ22189.1"/>
    </source>
</evidence>
<feature type="region of interest" description="Disordered" evidence="1">
    <location>
        <begin position="165"/>
        <end position="187"/>
    </location>
</feature>
<dbReference type="AlphaFoldDB" id="A0A1R1Y5Q8"/>
<sequence length="276" mass="31848">MNEKKRSSTFSKHLSTKQSNRRSKIMPLNNFLPLSVSDTENVDKSKLSRPKTLYLDSSITLTNNSSDAIDNFLLNPGKREGKPRMKKARSLINLIPIRPHTPDMEKIKSESVVSDNKSEPGTIHEIIPKCIEPEMDITSVIKFVNSIDPKNGKYRRPFFKDSSGKHINVDIPKQDKPKSSSISNNDENVTTIDSQLEGIINAEEEDPFSFHKWSDLIDLHALCKKNFIIARVLTVDDRDPSHYFFSYYPAQYFNKILFRYDYEKNKIYRMSARNVI</sequence>
<dbReference type="InterPro" id="IPR031537">
    <property type="entry name" value="DUF5092"/>
</dbReference>
<evidence type="ECO:0000313" key="3">
    <source>
        <dbReference type="Proteomes" id="UP000187429"/>
    </source>
</evidence>
<dbReference type="Proteomes" id="UP000187429">
    <property type="component" value="Unassembled WGS sequence"/>
</dbReference>